<evidence type="ECO:0000256" key="3">
    <source>
        <dbReference type="ARBA" id="ARBA00023004"/>
    </source>
</evidence>
<organism evidence="8">
    <name type="scientific">Onchocerca ochengi</name>
    <name type="common">Filarial nematode worm</name>
    <dbReference type="NCBI Taxonomy" id="42157"/>
    <lineage>
        <taxon>Eukaryota</taxon>
        <taxon>Metazoa</taxon>
        <taxon>Ecdysozoa</taxon>
        <taxon>Nematoda</taxon>
        <taxon>Chromadorea</taxon>
        <taxon>Rhabditida</taxon>
        <taxon>Spirurina</taxon>
        <taxon>Spiruromorpha</taxon>
        <taxon>Filarioidea</taxon>
        <taxon>Onchocercidae</taxon>
        <taxon>Onchocerca</taxon>
    </lineage>
</organism>
<dbReference type="WBParaSite" id="nOo.2.0.1.t11292-RA">
    <property type="protein sequence ID" value="nOo.2.0.1.t11292-RA"/>
    <property type="gene ID" value="nOo.2.0.1.g11292"/>
</dbReference>
<dbReference type="STRING" id="42157.A0A182ET20"/>
<evidence type="ECO:0000256" key="2">
    <source>
        <dbReference type="ARBA" id="ARBA00022896"/>
    </source>
</evidence>
<dbReference type="EMBL" id="UYRW01007631">
    <property type="protein sequence ID" value="VDM95584.1"/>
    <property type="molecule type" value="Genomic_DNA"/>
</dbReference>
<evidence type="ECO:0000256" key="1">
    <source>
        <dbReference type="ARBA" id="ARBA00022723"/>
    </source>
</evidence>
<dbReference type="Pfam" id="PF23558">
    <property type="entry name" value="TPR_P4H"/>
    <property type="match status" value="1"/>
</dbReference>
<dbReference type="SUPFAM" id="SSF48452">
    <property type="entry name" value="TPR-like"/>
    <property type="match status" value="1"/>
</dbReference>
<dbReference type="Gene3D" id="1.25.40.10">
    <property type="entry name" value="Tetratricopeptide repeat domain"/>
    <property type="match status" value="1"/>
</dbReference>
<dbReference type="GO" id="GO:0046872">
    <property type="term" value="F:metal ion binding"/>
    <property type="evidence" value="ECO:0007669"/>
    <property type="project" value="UniProtKB-KW"/>
</dbReference>
<dbReference type="GO" id="GO:0031418">
    <property type="term" value="F:L-ascorbic acid binding"/>
    <property type="evidence" value="ECO:0007669"/>
    <property type="project" value="UniProtKB-KW"/>
</dbReference>
<name>A0A182ET20_ONCOC</name>
<dbReference type="PANTHER" id="PTHR10869">
    <property type="entry name" value="PROLYL 4-HYDROXYLASE ALPHA SUBUNIT"/>
    <property type="match status" value="1"/>
</dbReference>
<dbReference type="AlphaFoldDB" id="A0A182ET20"/>
<evidence type="ECO:0000259" key="5">
    <source>
        <dbReference type="Pfam" id="PF23558"/>
    </source>
</evidence>
<protein>
    <submittedName>
        <fullName evidence="8">TPR_REGION domain-containing protein</fullName>
    </submittedName>
</protein>
<evidence type="ECO:0000313" key="7">
    <source>
        <dbReference type="Proteomes" id="UP000271087"/>
    </source>
</evidence>
<dbReference type="Gene3D" id="2.60.120.620">
    <property type="entry name" value="q2cbj1_9rhob like domain"/>
    <property type="match status" value="1"/>
</dbReference>
<keyword evidence="4" id="KW-0472">Membrane</keyword>
<sequence>MDTRDIADGKILHSQIRTVALTAGDCFEIGHAAYNKYDYYHTIMWMQEARERVEKETLPTASLENILEYLAFSLYKQGNMKQALLLTDELYHMNPDHPRAKADVRVYEGLLESNGVQRIDMRRNIPLINNIRHKNNFDEGMMLIYEALCRRQKVLFNTKTQYRLYCYYKMDRPYLRLAPFKVEIVRQNPLIVLFYDIVSDEEARIIQIIALKGSRIYNDLIGNFESPSFRTLKSAELIPTEHEVVKRINRRLELATNLEIETAENLMILNYGIGGQFGPHFDCALISAICTAVLSTIIMLLCIDTIF</sequence>
<evidence type="ECO:0000313" key="6">
    <source>
        <dbReference type="EMBL" id="VDM95584.1"/>
    </source>
</evidence>
<dbReference type="InterPro" id="IPR045054">
    <property type="entry name" value="P4HA-like"/>
</dbReference>
<reference evidence="6 7" key="2">
    <citation type="submission" date="2018-08" db="EMBL/GenBank/DDBJ databases">
        <authorList>
            <person name="Laetsch R D."/>
            <person name="Stevens L."/>
            <person name="Kumar S."/>
            <person name="Blaxter L. M."/>
        </authorList>
    </citation>
    <scope>NUCLEOTIDE SEQUENCE [LARGE SCALE GENOMIC DNA]</scope>
</reference>
<feature type="domain" description="Prolyl 4-hydroxylase peptide-substrate-binding" evidence="5">
    <location>
        <begin position="24"/>
        <end position="112"/>
    </location>
</feature>
<proteinExistence type="predicted"/>
<dbReference type="Proteomes" id="UP000271087">
    <property type="component" value="Unassembled WGS sequence"/>
</dbReference>
<reference evidence="8" key="1">
    <citation type="submission" date="2016-06" db="UniProtKB">
        <authorList>
            <consortium name="WormBaseParasite"/>
        </authorList>
    </citation>
    <scope>IDENTIFICATION</scope>
</reference>
<dbReference type="FunFam" id="1.25.40.10:FF:000006">
    <property type="entry name" value="Prolyl 4-hydroxylase subunit alpha 2"/>
    <property type="match status" value="1"/>
</dbReference>
<keyword evidence="1" id="KW-0479">Metal-binding</keyword>
<feature type="transmembrane region" description="Helical" evidence="4">
    <location>
        <begin position="284"/>
        <end position="303"/>
    </location>
</feature>
<keyword evidence="7" id="KW-1185">Reference proteome</keyword>
<accession>A0A182ET20</accession>
<evidence type="ECO:0000313" key="8">
    <source>
        <dbReference type="WBParaSite" id="nOo.2.0.1.t11292-RA"/>
    </source>
</evidence>
<evidence type="ECO:0000256" key="4">
    <source>
        <dbReference type="SAM" id="Phobius"/>
    </source>
</evidence>
<gene>
    <name evidence="6" type="ORF">NOO_LOCUS11292</name>
</gene>
<dbReference type="PANTHER" id="PTHR10869:SF244">
    <property type="entry name" value="PROLYL 4-HYDROXYLASE SUBUNIT ALPHA-2"/>
    <property type="match status" value="1"/>
</dbReference>
<dbReference type="GO" id="GO:0004656">
    <property type="term" value="F:procollagen-proline 4-dioxygenase activity"/>
    <property type="evidence" value="ECO:0007669"/>
    <property type="project" value="TreeGrafter"/>
</dbReference>
<dbReference type="InterPro" id="IPR059068">
    <property type="entry name" value="TPR_P4H"/>
</dbReference>
<keyword evidence="4" id="KW-1133">Transmembrane helix</keyword>
<dbReference type="OrthoDB" id="5850448at2759"/>
<keyword evidence="4" id="KW-0812">Transmembrane</keyword>
<dbReference type="GO" id="GO:0005783">
    <property type="term" value="C:endoplasmic reticulum"/>
    <property type="evidence" value="ECO:0007669"/>
    <property type="project" value="TreeGrafter"/>
</dbReference>
<dbReference type="InterPro" id="IPR011990">
    <property type="entry name" value="TPR-like_helical_dom_sf"/>
</dbReference>
<keyword evidence="3" id="KW-0408">Iron</keyword>
<keyword evidence="2" id="KW-0847">Vitamin C</keyword>